<keyword evidence="11" id="KW-0121">Carboxypeptidase</keyword>
<evidence type="ECO:0000256" key="7">
    <source>
        <dbReference type="PIRSR" id="PIRSR618044-1"/>
    </source>
</evidence>
<keyword evidence="2" id="KW-0732">Signal</keyword>
<sequence>MAAGDGSRERLSHAGRRNDTVAIAGAWKRTAAAAAGLALLGASLLSAPAAKAADAADAPRPPATSAKAAALIDVESGRLLYSSESADEPMRIASLTKIMTAITAIEEGDLESMVTVGQRAVGKEGSSIYLKLGEKMKLKDMLYGLMLRSGNDAATAIAEHVGGSEEGFVKMMNDKAAWIGLERSTFMNPHGLDQEGHLSTANDLAKLTAYALKNPVFADIVGTKVHKAPNPFDSWDYSWANKNKMLALYEGADGVKTGYTKTALRCLVSSATRDGQQLAVVTLNDRDDWRDHASMLDWGFEHYRLKTLAAKGERLKGYPLASGRQLRYPLAEGEDAGLSNRLVLLSPEKDALAYSLGERGRLEWTLDGRPIGAVPIYEAGSSRIGQPDRATASFRPGGMFPSRPASLGAALSRSLKALFAAGGE</sequence>
<keyword evidence="11" id="KW-0645">Protease</keyword>
<dbReference type="PANTHER" id="PTHR21581:SF33">
    <property type="entry name" value="D-ALANYL-D-ALANINE CARBOXYPEPTIDASE DACB"/>
    <property type="match status" value="1"/>
</dbReference>
<dbReference type="Pfam" id="PF00768">
    <property type="entry name" value="Peptidase_S11"/>
    <property type="match status" value="1"/>
</dbReference>
<evidence type="ECO:0000313" key="11">
    <source>
        <dbReference type="EMBL" id="QJC51825.1"/>
    </source>
</evidence>
<keyword evidence="4" id="KW-0133">Cell shape</keyword>
<evidence type="ECO:0000256" key="4">
    <source>
        <dbReference type="ARBA" id="ARBA00022960"/>
    </source>
</evidence>
<dbReference type="KEGG" id="palr:HGI30_09880"/>
<evidence type="ECO:0000256" key="6">
    <source>
        <dbReference type="ARBA" id="ARBA00023316"/>
    </source>
</evidence>
<proteinExistence type="inferred from homology"/>
<dbReference type="PRINTS" id="PR00725">
    <property type="entry name" value="DADACBPTASE1"/>
</dbReference>
<dbReference type="GO" id="GO:0009252">
    <property type="term" value="P:peptidoglycan biosynthetic process"/>
    <property type="evidence" value="ECO:0007669"/>
    <property type="project" value="UniProtKB-KW"/>
</dbReference>
<evidence type="ECO:0000256" key="9">
    <source>
        <dbReference type="RuleBase" id="RU004016"/>
    </source>
</evidence>
<feature type="active site" evidence="7">
    <location>
        <position position="149"/>
    </location>
</feature>
<dbReference type="EMBL" id="CP051428">
    <property type="protein sequence ID" value="QJC51825.1"/>
    <property type="molecule type" value="Genomic_DNA"/>
</dbReference>
<protein>
    <submittedName>
        <fullName evidence="11">D-alanyl-D-alanine carboxypeptidase</fullName>
    </submittedName>
</protein>
<evidence type="ECO:0000256" key="5">
    <source>
        <dbReference type="ARBA" id="ARBA00022984"/>
    </source>
</evidence>
<keyword evidence="6" id="KW-0961">Cell wall biogenesis/degradation</keyword>
<dbReference type="PANTHER" id="PTHR21581">
    <property type="entry name" value="D-ALANYL-D-ALANINE CARBOXYPEPTIDASE"/>
    <property type="match status" value="1"/>
</dbReference>
<evidence type="ECO:0000256" key="3">
    <source>
        <dbReference type="ARBA" id="ARBA00022801"/>
    </source>
</evidence>
<comment type="similarity">
    <text evidence="1 9">Belongs to the peptidase S11 family.</text>
</comment>
<feature type="active site" description="Acyl-ester intermediate" evidence="7">
    <location>
        <position position="94"/>
    </location>
</feature>
<name>A0A6H2GWP7_9BACL</name>
<keyword evidence="12" id="KW-1185">Reference proteome</keyword>
<dbReference type="InterPro" id="IPR001967">
    <property type="entry name" value="Peptidase_S11_N"/>
</dbReference>
<dbReference type="InterPro" id="IPR012338">
    <property type="entry name" value="Beta-lactam/transpept-like"/>
</dbReference>
<evidence type="ECO:0000313" key="12">
    <source>
        <dbReference type="Proteomes" id="UP000502136"/>
    </source>
</evidence>
<evidence type="ECO:0000256" key="8">
    <source>
        <dbReference type="PIRSR" id="PIRSR618044-2"/>
    </source>
</evidence>
<dbReference type="GO" id="GO:0009002">
    <property type="term" value="F:serine-type D-Ala-D-Ala carboxypeptidase activity"/>
    <property type="evidence" value="ECO:0007669"/>
    <property type="project" value="InterPro"/>
</dbReference>
<dbReference type="Proteomes" id="UP000502136">
    <property type="component" value="Chromosome"/>
</dbReference>
<keyword evidence="5" id="KW-0573">Peptidoglycan synthesis</keyword>
<accession>A0A6H2GWP7</accession>
<evidence type="ECO:0000256" key="2">
    <source>
        <dbReference type="ARBA" id="ARBA00022729"/>
    </source>
</evidence>
<gene>
    <name evidence="11" type="ORF">HGI30_09880</name>
</gene>
<dbReference type="InterPro" id="IPR018044">
    <property type="entry name" value="Peptidase_S11"/>
</dbReference>
<dbReference type="AlphaFoldDB" id="A0A6H2GWP7"/>
<dbReference type="GO" id="GO:0071555">
    <property type="term" value="P:cell wall organization"/>
    <property type="evidence" value="ECO:0007669"/>
    <property type="project" value="UniProtKB-KW"/>
</dbReference>
<evidence type="ECO:0000256" key="1">
    <source>
        <dbReference type="ARBA" id="ARBA00007164"/>
    </source>
</evidence>
<keyword evidence="3" id="KW-0378">Hydrolase</keyword>
<dbReference type="Gene3D" id="3.40.710.10">
    <property type="entry name" value="DD-peptidase/beta-lactamase superfamily"/>
    <property type="match status" value="1"/>
</dbReference>
<dbReference type="GO" id="GO:0008360">
    <property type="term" value="P:regulation of cell shape"/>
    <property type="evidence" value="ECO:0007669"/>
    <property type="project" value="UniProtKB-KW"/>
</dbReference>
<feature type="binding site" evidence="8">
    <location>
        <position position="256"/>
    </location>
    <ligand>
        <name>substrate</name>
    </ligand>
</feature>
<feature type="domain" description="Peptidase S11 D-alanyl-D-alanine carboxypeptidase A N-terminal" evidence="10">
    <location>
        <begin position="58"/>
        <end position="286"/>
    </location>
</feature>
<dbReference type="SUPFAM" id="SSF56601">
    <property type="entry name" value="beta-lactamase/transpeptidase-like"/>
    <property type="match status" value="1"/>
</dbReference>
<feature type="active site" description="Proton acceptor" evidence="7">
    <location>
        <position position="97"/>
    </location>
</feature>
<reference evidence="11 12" key="1">
    <citation type="submission" date="2020-04" db="EMBL/GenBank/DDBJ databases">
        <title>Novel Paenibacillus strain UniB2 isolated from commercial digestive syrup.</title>
        <authorList>
            <person name="Thorat V."/>
            <person name="Kirdat K."/>
            <person name="Tiwarekar B."/>
            <person name="Yadav A."/>
        </authorList>
    </citation>
    <scope>NUCLEOTIDE SEQUENCE [LARGE SCALE GENOMIC DNA]</scope>
    <source>
        <strain evidence="11 12">UniB2</strain>
    </source>
</reference>
<evidence type="ECO:0000259" key="10">
    <source>
        <dbReference type="Pfam" id="PF00768"/>
    </source>
</evidence>
<organism evidence="11 12">
    <name type="scientific">Paenibacillus albicereus</name>
    <dbReference type="NCBI Taxonomy" id="2726185"/>
    <lineage>
        <taxon>Bacteria</taxon>
        <taxon>Bacillati</taxon>
        <taxon>Bacillota</taxon>
        <taxon>Bacilli</taxon>
        <taxon>Bacillales</taxon>
        <taxon>Paenibacillaceae</taxon>
        <taxon>Paenibacillus</taxon>
    </lineage>
</organism>
<dbReference type="GO" id="GO:0006508">
    <property type="term" value="P:proteolysis"/>
    <property type="evidence" value="ECO:0007669"/>
    <property type="project" value="InterPro"/>
</dbReference>